<dbReference type="VEuPathDB" id="TriTrypDB:LpyrH10_12_0150"/>
<comment type="caution">
    <text evidence="2">The sequence shown here is derived from an EMBL/GenBank/DDBJ whole genome shotgun (WGS) entry which is preliminary data.</text>
</comment>
<feature type="region of interest" description="Disordered" evidence="1">
    <location>
        <begin position="66"/>
        <end position="88"/>
    </location>
</feature>
<evidence type="ECO:0000256" key="1">
    <source>
        <dbReference type="SAM" id="MobiDB-lite"/>
    </source>
</evidence>
<feature type="compositionally biased region" description="Gly residues" evidence="1">
    <location>
        <begin position="140"/>
        <end position="155"/>
    </location>
</feature>
<dbReference type="EMBL" id="LGTL01000012">
    <property type="protein sequence ID" value="KPA78704.1"/>
    <property type="molecule type" value="Genomic_DNA"/>
</dbReference>
<dbReference type="EMBL" id="LGTL01000012">
    <property type="protein sequence ID" value="KPA78703.1"/>
    <property type="molecule type" value="Genomic_DNA"/>
</dbReference>
<dbReference type="RefSeq" id="XP_015657143.1">
    <property type="nucleotide sequence ID" value="XM_015804009.1"/>
</dbReference>
<reference evidence="2 3" key="1">
    <citation type="submission" date="2015-07" db="EMBL/GenBank/DDBJ databases">
        <title>High-quality genome of monoxenous trypanosomatid Leptomonas pyrrhocoris.</title>
        <authorList>
            <person name="Flegontov P."/>
            <person name="Butenko A."/>
            <person name="Firsov S."/>
            <person name="Vlcek C."/>
            <person name="Logacheva M.D."/>
            <person name="Field M."/>
            <person name="Filatov D."/>
            <person name="Flegontova O."/>
            <person name="Gerasimov E."/>
            <person name="Jackson A.P."/>
            <person name="Kelly S."/>
            <person name="Opperdoes F."/>
            <person name="O'Reilly A."/>
            <person name="Votypka J."/>
            <person name="Yurchenko V."/>
            <person name="Lukes J."/>
        </authorList>
    </citation>
    <scope>NUCLEOTIDE SEQUENCE [LARGE SCALE GENOMIC DNA]</scope>
    <source>
        <strain evidence="2">H10</strain>
    </source>
</reference>
<dbReference type="GeneID" id="26906127"/>
<protein>
    <submittedName>
        <fullName evidence="2">Uncharacterized protein</fullName>
    </submittedName>
</protein>
<evidence type="ECO:0000313" key="3">
    <source>
        <dbReference type="Proteomes" id="UP000037923"/>
    </source>
</evidence>
<sequence>MTIVPLSPQEGTMQCHNDQVRQECVTSSRRRLLDGSIEKLPTPLSPPYAAIPPLNQGVRGIVRRSRSAGGASSTMTGRRLGAPTPPPPPIFWRGTATPRRSASLRVNNSRLATGRRPTASFAGWAAGSGIAPPHPHAAPDGGGGSGLGQRYGRGDSGAWTSGDGTAVKEGLLKSRSPVALQRASCLRATPVDCLRTGGAVLEGGSVAACGASSAEPRRIPRRYTHATALLRRGALPSL</sequence>
<accession>A0A0M9FYQ4</accession>
<proteinExistence type="predicted"/>
<dbReference type="RefSeq" id="XP_015657142.1">
    <property type="nucleotide sequence ID" value="XM_015804008.1"/>
</dbReference>
<name>A0A0M9FYQ4_LEPPY</name>
<dbReference type="AlphaFoldDB" id="A0A0M9FYQ4"/>
<organism evidence="2 3">
    <name type="scientific">Leptomonas pyrrhocoris</name>
    <name type="common">Firebug parasite</name>
    <dbReference type="NCBI Taxonomy" id="157538"/>
    <lineage>
        <taxon>Eukaryota</taxon>
        <taxon>Discoba</taxon>
        <taxon>Euglenozoa</taxon>
        <taxon>Kinetoplastea</taxon>
        <taxon>Metakinetoplastina</taxon>
        <taxon>Trypanosomatida</taxon>
        <taxon>Trypanosomatidae</taxon>
        <taxon>Leishmaniinae</taxon>
        <taxon>Leptomonas</taxon>
    </lineage>
</organism>
<dbReference type="Proteomes" id="UP000037923">
    <property type="component" value="Unassembled WGS sequence"/>
</dbReference>
<evidence type="ECO:0000313" key="2">
    <source>
        <dbReference type="EMBL" id="KPA78703.1"/>
    </source>
</evidence>
<gene>
    <name evidence="2" type="ORF">ABB37_05837</name>
</gene>
<keyword evidence="3" id="KW-1185">Reference proteome</keyword>
<feature type="region of interest" description="Disordered" evidence="1">
    <location>
        <begin position="127"/>
        <end position="162"/>
    </location>
</feature>